<gene>
    <name evidence="8" type="ORF">Cgig2_019001</name>
</gene>
<evidence type="ECO:0000313" key="9">
    <source>
        <dbReference type="Proteomes" id="UP001153076"/>
    </source>
</evidence>
<dbReference type="PANTHER" id="PTHR46133">
    <property type="entry name" value="BHLH TRANSCRIPTION FACTOR"/>
    <property type="match status" value="1"/>
</dbReference>
<feature type="coiled-coil region" evidence="5">
    <location>
        <begin position="108"/>
        <end position="163"/>
    </location>
</feature>
<dbReference type="PROSITE" id="PS50888">
    <property type="entry name" value="BHLH"/>
    <property type="match status" value="1"/>
</dbReference>
<evidence type="ECO:0000256" key="3">
    <source>
        <dbReference type="ARBA" id="ARBA00023163"/>
    </source>
</evidence>
<dbReference type="Proteomes" id="UP001153076">
    <property type="component" value="Unassembled WGS sequence"/>
</dbReference>
<keyword evidence="9" id="KW-1185">Reference proteome</keyword>
<evidence type="ECO:0000256" key="2">
    <source>
        <dbReference type="ARBA" id="ARBA00023015"/>
    </source>
</evidence>
<proteinExistence type="predicted"/>
<dbReference type="InterPro" id="IPR044818">
    <property type="entry name" value="ILR3-like"/>
</dbReference>
<dbReference type="GO" id="GO:0006879">
    <property type="term" value="P:intracellular iron ion homeostasis"/>
    <property type="evidence" value="ECO:0007669"/>
    <property type="project" value="InterPro"/>
</dbReference>
<evidence type="ECO:0000259" key="7">
    <source>
        <dbReference type="PROSITE" id="PS50888"/>
    </source>
</evidence>
<dbReference type="Pfam" id="PF00010">
    <property type="entry name" value="HLH"/>
    <property type="match status" value="1"/>
</dbReference>
<keyword evidence="2" id="KW-0805">Transcription regulation</keyword>
<keyword evidence="5" id="KW-0175">Coiled coil</keyword>
<evidence type="ECO:0000313" key="8">
    <source>
        <dbReference type="EMBL" id="KAJ8425297.1"/>
    </source>
</evidence>
<dbReference type="SMART" id="SM00353">
    <property type="entry name" value="HLH"/>
    <property type="match status" value="1"/>
</dbReference>
<dbReference type="PANTHER" id="PTHR46133:SF9">
    <property type="entry name" value="TRANSCRIPTION FACTOR BHLH104"/>
    <property type="match status" value="1"/>
</dbReference>
<dbReference type="AlphaFoldDB" id="A0A9Q1JHD2"/>
<dbReference type="SUPFAM" id="SSF47459">
    <property type="entry name" value="HLH, helix-loop-helix DNA-binding domain"/>
    <property type="match status" value="1"/>
</dbReference>
<comment type="caution">
    <text evidence="8">The sequence shown here is derived from an EMBL/GenBank/DDBJ whole genome shotgun (WGS) entry which is preliminary data.</text>
</comment>
<name>A0A9Q1JHD2_9CARY</name>
<sequence length="218" mass="24955">MDPFEVDEYSCWNGLGDYYTSFINFDASDFCWTSSTPRPSGTPGMSLTSNVFTEKGMKRGREQKRSPQSESKACRERLRREKMNDKFSELCLFLHPERPAKADKSTILGDAICALNNLQSELQELKEKKRKLQDDIQNLKSEKNKLKEEKLQLKARKENMELKMQFIAGFVPVQPAVYKGQGNKLMAFSGYGGFPMWQWISPAVLDTSQDHVLRPPVA</sequence>
<comment type="subcellular location">
    <subcellularLocation>
        <location evidence="1">Nucleus</location>
    </subcellularLocation>
</comment>
<evidence type="ECO:0000256" key="5">
    <source>
        <dbReference type="SAM" id="Coils"/>
    </source>
</evidence>
<protein>
    <recommendedName>
        <fullName evidence="7">BHLH domain-containing protein</fullName>
    </recommendedName>
</protein>
<dbReference type="EMBL" id="JAKOGI010001499">
    <property type="protein sequence ID" value="KAJ8425297.1"/>
    <property type="molecule type" value="Genomic_DNA"/>
</dbReference>
<keyword evidence="3" id="KW-0804">Transcription</keyword>
<evidence type="ECO:0000256" key="6">
    <source>
        <dbReference type="SAM" id="MobiDB-lite"/>
    </source>
</evidence>
<organism evidence="8 9">
    <name type="scientific">Carnegiea gigantea</name>
    <dbReference type="NCBI Taxonomy" id="171969"/>
    <lineage>
        <taxon>Eukaryota</taxon>
        <taxon>Viridiplantae</taxon>
        <taxon>Streptophyta</taxon>
        <taxon>Embryophyta</taxon>
        <taxon>Tracheophyta</taxon>
        <taxon>Spermatophyta</taxon>
        <taxon>Magnoliopsida</taxon>
        <taxon>eudicotyledons</taxon>
        <taxon>Gunneridae</taxon>
        <taxon>Pentapetalae</taxon>
        <taxon>Caryophyllales</taxon>
        <taxon>Cactineae</taxon>
        <taxon>Cactaceae</taxon>
        <taxon>Cactoideae</taxon>
        <taxon>Echinocereeae</taxon>
        <taxon>Carnegiea</taxon>
    </lineage>
</organism>
<dbReference type="OrthoDB" id="515493at2759"/>
<dbReference type="GO" id="GO:0005634">
    <property type="term" value="C:nucleus"/>
    <property type="evidence" value="ECO:0007669"/>
    <property type="project" value="UniProtKB-SubCell"/>
</dbReference>
<dbReference type="GO" id="GO:0046983">
    <property type="term" value="F:protein dimerization activity"/>
    <property type="evidence" value="ECO:0007669"/>
    <property type="project" value="InterPro"/>
</dbReference>
<dbReference type="GO" id="GO:0003700">
    <property type="term" value="F:DNA-binding transcription factor activity"/>
    <property type="evidence" value="ECO:0007669"/>
    <property type="project" value="InterPro"/>
</dbReference>
<dbReference type="Gene3D" id="4.10.280.10">
    <property type="entry name" value="Helix-loop-helix DNA-binding domain"/>
    <property type="match status" value="1"/>
</dbReference>
<dbReference type="InterPro" id="IPR036638">
    <property type="entry name" value="HLH_DNA-bd_sf"/>
</dbReference>
<feature type="domain" description="BHLH" evidence="7">
    <location>
        <begin position="67"/>
        <end position="118"/>
    </location>
</feature>
<evidence type="ECO:0000256" key="4">
    <source>
        <dbReference type="ARBA" id="ARBA00023242"/>
    </source>
</evidence>
<dbReference type="InterPro" id="IPR011598">
    <property type="entry name" value="bHLH_dom"/>
</dbReference>
<accession>A0A9Q1JHD2</accession>
<keyword evidence="4" id="KW-0539">Nucleus</keyword>
<evidence type="ECO:0000256" key="1">
    <source>
        <dbReference type="ARBA" id="ARBA00004123"/>
    </source>
</evidence>
<feature type="region of interest" description="Disordered" evidence="6">
    <location>
        <begin position="55"/>
        <end position="78"/>
    </location>
</feature>
<reference evidence="8" key="1">
    <citation type="submission" date="2022-04" db="EMBL/GenBank/DDBJ databases">
        <title>Carnegiea gigantea Genome sequencing and assembly v2.</title>
        <authorList>
            <person name="Copetti D."/>
            <person name="Sanderson M.J."/>
            <person name="Burquez A."/>
            <person name="Wojciechowski M.F."/>
        </authorList>
    </citation>
    <scope>NUCLEOTIDE SEQUENCE</scope>
    <source>
        <strain evidence="8">SGP5-SGP5p</strain>
        <tissue evidence="8">Aerial part</tissue>
    </source>
</reference>